<feature type="signal peptide" evidence="1">
    <location>
        <begin position="1"/>
        <end position="20"/>
    </location>
</feature>
<sequence>MRYVSFLFFVLLVGCQTTSASNNTPIGYLGFANQQSWAVQFNDCTVYDQQGALPYLWLNRTLTTISCYQVQSSDLSSFDTPQIALYDEPRFDAQVTNVDTLEELFISESGWGTFPFVYQALPSNWIQLKEGWIHLSSNDLNVVQLHHGSQDDTAKAKAKAKHDEYYLNH</sequence>
<keyword evidence="1" id="KW-0732">Signal</keyword>
<evidence type="ECO:0000256" key="1">
    <source>
        <dbReference type="SAM" id="SignalP"/>
    </source>
</evidence>
<dbReference type="EMBL" id="LT960612">
    <property type="protein sequence ID" value="SON52020.1"/>
    <property type="molecule type" value="Genomic_DNA"/>
</dbReference>
<organism evidence="2 3">
    <name type="scientific">Vibrio tapetis subsp. tapetis</name>
    <dbReference type="NCBI Taxonomy" id="1671868"/>
    <lineage>
        <taxon>Bacteria</taxon>
        <taxon>Pseudomonadati</taxon>
        <taxon>Pseudomonadota</taxon>
        <taxon>Gammaproteobacteria</taxon>
        <taxon>Vibrionales</taxon>
        <taxon>Vibrionaceae</taxon>
        <taxon>Vibrio</taxon>
    </lineage>
</organism>
<dbReference type="AlphaFoldDB" id="A0A2N8ZJD7"/>
<dbReference type="OrthoDB" id="5897551at2"/>
<feature type="chain" id="PRO_5014821907" description="Lipoprotein" evidence="1">
    <location>
        <begin position="21"/>
        <end position="169"/>
    </location>
</feature>
<dbReference type="KEGG" id="vta:B0409"/>
<dbReference type="PROSITE" id="PS51257">
    <property type="entry name" value="PROKAR_LIPOPROTEIN"/>
    <property type="match status" value="1"/>
</dbReference>
<accession>A0A2N8ZJD7</accession>
<reference evidence="2 3" key="1">
    <citation type="submission" date="2017-10" db="EMBL/GenBank/DDBJ databases">
        <authorList>
            <person name="Banno H."/>
            <person name="Chua N.-H."/>
        </authorList>
    </citation>
    <scope>NUCLEOTIDE SEQUENCE [LARGE SCALE GENOMIC DNA]</scope>
    <source>
        <strain evidence="2">Vibrio tapetis CECT4600</strain>
    </source>
</reference>
<keyword evidence="3" id="KW-1185">Reference proteome</keyword>
<gene>
    <name evidence="2" type="ORF">VTAP4600_B0409</name>
</gene>
<evidence type="ECO:0000313" key="3">
    <source>
        <dbReference type="Proteomes" id="UP000235828"/>
    </source>
</evidence>
<dbReference type="Proteomes" id="UP000235828">
    <property type="component" value="Chromosome B"/>
</dbReference>
<evidence type="ECO:0000313" key="2">
    <source>
        <dbReference type="EMBL" id="SON52020.1"/>
    </source>
</evidence>
<protein>
    <recommendedName>
        <fullName evidence="4">Lipoprotein</fullName>
    </recommendedName>
</protein>
<evidence type="ECO:0008006" key="4">
    <source>
        <dbReference type="Google" id="ProtNLM"/>
    </source>
</evidence>
<dbReference type="RefSeq" id="WP_102524369.1">
    <property type="nucleotide sequence ID" value="NZ_LT960612.1"/>
</dbReference>
<proteinExistence type="predicted"/>
<name>A0A2N8ZJD7_9VIBR</name>